<dbReference type="InterPro" id="IPR046897">
    <property type="entry name" value="ABC-3C_MC6"/>
</dbReference>
<gene>
    <name evidence="1" type="ORF">H8K33_05105</name>
</gene>
<accession>A0ABR6XMY8</accession>
<dbReference type="Pfam" id="PF20293">
    <property type="entry name" value="MC6"/>
    <property type="match status" value="1"/>
</dbReference>
<dbReference type="RefSeq" id="WP_186889921.1">
    <property type="nucleotide sequence ID" value="NZ_JACOFU010000002.1"/>
</dbReference>
<protein>
    <submittedName>
        <fullName evidence="1">Uncharacterized protein</fullName>
    </submittedName>
</protein>
<keyword evidence="2" id="KW-1185">Reference proteome</keyword>
<evidence type="ECO:0000313" key="1">
    <source>
        <dbReference type="EMBL" id="MBC3830876.1"/>
    </source>
</evidence>
<comment type="caution">
    <text evidence="1">The sequence shown here is derived from an EMBL/GenBank/DDBJ whole genome shotgun (WGS) entry which is preliminary data.</text>
</comment>
<dbReference type="EMBL" id="JACOFU010000002">
    <property type="protein sequence ID" value="MBC3830876.1"/>
    <property type="molecule type" value="Genomic_DNA"/>
</dbReference>
<dbReference type="Proteomes" id="UP000643610">
    <property type="component" value="Unassembled WGS sequence"/>
</dbReference>
<name>A0ABR6XMY8_9BURK</name>
<reference evidence="1 2" key="1">
    <citation type="submission" date="2020-08" db="EMBL/GenBank/DDBJ databases">
        <title>Novel species isolated from subtropical streams in China.</title>
        <authorList>
            <person name="Lu H."/>
        </authorList>
    </citation>
    <scope>NUCLEOTIDE SEQUENCE [LARGE SCALE GENOMIC DNA]</scope>
    <source>
        <strain evidence="1 2">KCTC 52442</strain>
    </source>
</reference>
<proteinExistence type="predicted"/>
<organism evidence="1 2">
    <name type="scientific">Undibacterium amnicola</name>
    <dbReference type="NCBI Taxonomy" id="1834038"/>
    <lineage>
        <taxon>Bacteria</taxon>
        <taxon>Pseudomonadati</taxon>
        <taxon>Pseudomonadota</taxon>
        <taxon>Betaproteobacteria</taxon>
        <taxon>Burkholderiales</taxon>
        <taxon>Oxalobacteraceae</taxon>
        <taxon>Undibacterium</taxon>
    </lineage>
</organism>
<sequence length="75" mass="8464">MLLPENIHPANSLYFNGGFVLEALRLHGETSPMNLYIESRKLHEMQLPVFVLALDWLFLAGLVSYNDNGSIELCS</sequence>
<evidence type="ECO:0000313" key="2">
    <source>
        <dbReference type="Proteomes" id="UP000643610"/>
    </source>
</evidence>